<keyword evidence="4" id="KW-0804">Transcription</keyword>
<dbReference type="Pfam" id="PF09497">
    <property type="entry name" value="Med12"/>
    <property type="match status" value="1"/>
</dbReference>
<evidence type="ECO:0000313" key="7">
    <source>
        <dbReference type="EMBL" id="OAE33233.1"/>
    </source>
</evidence>
<dbReference type="PANTHER" id="PTHR46567:SF1">
    <property type="entry name" value="MEDIATOR OF RNA POLYMERASE II TRANSCRIPTION SUBUNIT 12"/>
    <property type="match status" value="1"/>
</dbReference>
<dbReference type="PANTHER" id="PTHR46567">
    <property type="entry name" value="MEDIATOR OF RNA POLYMERASE II TRANSCRIPTION SUBUNIT 12"/>
    <property type="match status" value="1"/>
</dbReference>
<dbReference type="InterPro" id="IPR019035">
    <property type="entry name" value="Mediator_Med12"/>
</dbReference>
<protein>
    <recommendedName>
        <fullName evidence="6">Mediator complex subunit Med12 domain-containing protein</fullName>
    </recommendedName>
</protein>
<dbReference type="GO" id="GO:0006357">
    <property type="term" value="P:regulation of transcription by RNA polymerase II"/>
    <property type="evidence" value="ECO:0007669"/>
    <property type="project" value="InterPro"/>
</dbReference>
<keyword evidence="3" id="KW-0805">Transcription regulation</keyword>
<proteinExistence type="inferred from homology"/>
<evidence type="ECO:0000256" key="2">
    <source>
        <dbReference type="ARBA" id="ARBA00010289"/>
    </source>
</evidence>
<evidence type="ECO:0000313" key="8">
    <source>
        <dbReference type="Proteomes" id="UP000077202"/>
    </source>
</evidence>
<comment type="subcellular location">
    <subcellularLocation>
        <location evidence="1">Nucleus</location>
    </subcellularLocation>
</comment>
<evidence type="ECO:0000256" key="1">
    <source>
        <dbReference type="ARBA" id="ARBA00004123"/>
    </source>
</evidence>
<dbReference type="GO" id="GO:0016592">
    <property type="term" value="C:mediator complex"/>
    <property type="evidence" value="ECO:0007669"/>
    <property type="project" value="InterPro"/>
</dbReference>
<dbReference type="EMBL" id="LVLJ01000678">
    <property type="protein sequence ID" value="OAE33233.1"/>
    <property type="molecule type" value="Genomic_DNA"/>
</dbReference>
<dbReference type="AlphaFoldDB" id="A0A176WKS4"/>
<dbReference type="Proteomes" id="UP000077202">
    <property type="component" value="Unassembled WGS sequence"/>
</dbReference>
<organism evidence="7 8">
    <name type="scientific">Marchantia polymorpha subsp. ruderalis</name>
    <dbReference type="NCBI Taxonomy" id="1480154"/>
    <lineage>
        <taxon>Eukaryota</taxon>
        <taxon>Viridiplantae</taxon>
        <taxon>Streptophyta</taxon>
        <taxon>Embryophyta</taxon>
        <taxon>Marchantiophyta</taxon>
        <taxon>Marchantiopsida</taxon>
        <taxon>Marchantiidae</taxon>
        <taxon>Marchantiales</taxon>
        <taxon>Marchantiaceae</taxon>
        <taxon>Marchantia</taxon>
    </lineage>
</organism>
<accession>A0A176WKS4</accession>
<dbReference type="SMART" id="SM01281">
    <property type="entry name" value="Med12"/>
    <property type="match status" value="1"/>
</dbReference>
<gene>
    <name evidence="7" type="ORF">AXG93_3105s1410</name>
</gene>
<keyword evidence="8" id="KW-1185">Reference proteome</keyword>
<name>A0A176WKS4_MARPO</name>
<reference evidence="7" key="1">
    <citation type="submission" date="2016-03" db="EMBL/GenBank/DDBJ databases">
        <title>Mechanisms controlling the formation of the plant cell surface in tip-growing cells are functionally conserved among land plants.</title>
        <authorList>
            <person name="Honkanen S."/>
            <person name="Jones V.A."/>
            <person name="Morieri G."/>
            <person name="Champion C."/>
            <person name="Hetherington A.J."/>
            <person name="Kelly S."/>
            <person name="Saint-Marcoux D."/>
            <person name="Proust H."/>
            <person name="Prescott H."/>
            <person name="Dolan L."/>
        </authorList>
    </citation>
    <scope>NUCLEOTIDE SEQUENCE [LARGE SCALE GENOMIC DNA]</scope>
    <source>
        <tissue evidence="7">Whole gametophyte</tissue>
    </source>
</reference>
<comment type="similarity">
    <text evidence="2">Belongs to the Mediator complex subunit 12 family.</text>
</comment>
<evidence type="ECO:0000256" key="3">
    <source>
        <dbReference type="ARBA" id="ARBA00023015"/>
    </source>
</evidence>
<sequence>MLRRTNQQLVAYKLKCEREPLSVRLGPPDFYPPAPNCAEEVLNRDSCVNGYKEIIDGVEESNEAKLSLTSQAYNSLWNKQNVNRYKEAIRKRLRALNNALVRKRKAGQVYALPLTGSLLAKPGIFPEQRTCGEDFRKKWIEDLSQRKRLRSLAEHVPHGYRRRSLFEALIKHEVPLIRATWFVKILYLNQIAEGEGMGLVAGFFLRITYIFSVLSNMVYANIAVDSSSKPRSFNNFLNHIASASALDKAMYSASVEESATEESATDFCFFDVQLMVPPLSWKQYPEVDRLVSRQPPQSASECPVKPDGLSTLVNTRPKSRVPFRYRKILLTAFQCINPGFDMN</sequence>
<keyword evidence="5" id="KW-0539">Nucleus</keyword>
<evidence type="ECO:0000256" key="4">
    <source>
        <dbReference type="ARBA" id="ARBA00023163"/>
    </source>
</evidence>
<evidence type="ECO:0000256" key="5">
    <source>
        <dbReference type="ARBA" id="ARBA00023242"/>
    </source>
</evidence>
<evidence type="ECO:0000259" key="6">
    <source>
        <dbReference type="SMART" id="SM01281"/>
    </source>
</evidence>
<comment type="caution">
    <text evidence="7">The sequence shown here is derived from an EMBL/GenBank/DDBJ whole genome shotgun (WGS) entry which is preliminary data.</text>
</comment>
<feature type="domain" description="Mediator complex subunit Med12" evidence="6">
    <location>
        <begin position="124"/>
        <end position="184"/>
    </location>
</feature>
<dbReference type="GO" id="GO:0003712">
    <property type="term" value="F:transcription coregulator activity"/>
    <property type="evidence" value="ECO:0007669"/>
    <property type="project" value="InterPro"/>
</dbReference>